<dbReference type="InterPro" id="IPR010699">
    <property type="entry name" value="DUF1275"/>
</dbReference>
<feature type="transmembrane region" description="Helical" evidence="1">
    <location>
        <begin position="57"/>
        <end position="78"/>
    </location>
</feature>
<feature type="transmembrane region" description="Helical" evidence="1">
    <location>
        <begin position="85"/>
        <end position="103"/>
    </location>
</feature>
<feature type="transmembrane region" description="Helical" evidence="1">
    <location>
        <begin position="190"/>
        <end position="211"/>
    </location>
</feature>
<reference evidence="2 3" key="1">
    <citation type="submission" date="2021-06" db="EMBL/GenBank/DDBJ databases">
        <authorList>
            <person name="Sun Q."/>
            <person name="Li D."/>
        </authorList>
    </citation>
    <scope>NUCLEOTIDE SEQUENCE [LARGE SCALE GENOMIC DNA]</scope>
    <source>
        <strain evidence="2 3">MSJd-7</strain>
    </source>
</reference>
<dbReference type="Proteomes" id="UP000783588">
    <property type="component" value="Unassembled WGS sequence"/>
</dbReference>
<keyword evidence="1" id="KW-0472">Membrane</keyword>
<protein>
    <submittedName>
        <fullName evidence="2">DUF1275 domain-containing protein</fullName>
    </submittedName>
</protein>
<evidence type="ECO:0000313" key="3">
    <source>
        <dbReference type="Proteomes" id="UP000783588"/>
    </source>
</evidence>
<sequence length="239" mass="26787">MIDREDLTCWIHHSMAITGGYLGVYALLCRDDFFGNALTSNMIYIVTSLFGQNLMDVLIRIAAVLLYVAGCASTIVLSKKYHKKLYPYSLAVTGLAIIILGFLPEHMNAVVGLYPIFFAMAFLWNSFPGAYGYNASCIFSTNNCRQIANALTEYSITHEKKLLKKAWFFFGTVLCFHLGVAFSWLTHYFIGIRSVWLCAIPLAVSAVLIFWEAQLEKQPEPSVCKKIPAAMCVQVAKKH</sequence>
<organism evidence="2 3">
    <name type="scientific">Butyricicoccus intestinisimiae</name>
    <dbReference type="NCBI Taxonomy" id="2841509"/>
    <lineage>
        <taxon>Bacteria</taxon>
        <taxon>Bacillati</taxon>
        <taxon>Bacillota</taxon>
        <taxon>Clostridia</taxon>
        <taxon>Eubacteriales</taxon>
        <taxon>Butyricicoccaceae</taxon>
        <taxon>Butyricicoccus</taxon>
    </lineage>
</organism>
<keyword evidence="3" id="KW-1185">Reference proteome</keyword>
<feature type="transmembrane region" description="Helical" evidence="1">
    <location>
        <begin position="109"/>
        <end position="127"/>
    </location>
</feature>
<dbReference type="PANTHER" id="PTHR37314:SF4">
    <property type="entry name" value="UPF0700 TRANSMEMBRANE PROTEIN YOAK"/>
    <property type="match status" value="1"/>
</dbReference>
<dbReference type="PANTHER" id="PTHR37314">
    <property type="entry name" value="SLR0142 PROTEIN"/>
    <property type="match status" value="1"/>
</dbReference>
<name>A0ABS6ESX2_9FIRM</name>
<gene>
    <name evidence="2" type="ORF">KQI75_08535</name>
</gene>
<feature type="transmembrane region" description="Helical" evidence="1">
    <location>
        <begin position="166"/>
        <end position="184"/>
    </location>
</feature>
<proteinExistence type="predicted"/>
<comment type="caution">
    <text evidence="2">The sequence shown here is derived from an EMBL/GenBank/DDBJ whole genome shotgun (WGS) entry which is preliminary data.</text>
</comment>
<feature type="transmembrane region" description="Helical" evidence="1">
    <location>
        <begin position="7"/>
        <end position="28"/>
    </location>
</feature>
<dbReference type="Pfam" id="PF06912">
    <property type="entry name" value="DUF1275"/>
    <property type="match status" value="1"/>
</dbReference>
<evidence type="ECO:0000256" key="1">
    <source>
        <dbReference type="SAM" id="Phobius"/>
    </source>
</evidence>
<keyword evidence="1" id="KW-1133">Transmembrane helix</keyword>
<evidence type="ECO:0000313" key="2">
    <source>
        <dbReference type="EMBL" id="MBU5490662.1"/>
    </source>
</evidence>
<accession>A0ABS6ESX2</accession>
<dbReference type="RefSeq" id="WP_216470352.1">
    <property type="nucleotide sequence ID" value="NZ_JAHLQI010000004.1"/>
</dbReference>
<dbReference type="EMBL" id="JAHLQI010000004">
    <property type="protein sequence ID" value="MBU5490662.1"/>
    <property type="molecule type" value="Genomic_DNA"/>
</dbReference>
<keyword evidence="1" id="KW-0812">Transmembrane</keyword>